<proteinExistence type="predicted"/>
<name>A0A223S653_9ACTN</name>
<protein>
    <submittedName>
        <fullName evidence="1">Uncharacterized protein</fullName>
    </submittedName>
</protein>
<dbReference type="EMBL" id="CP022753">
    <property type="protein sequence ID" value="ASU83582.1"/>
    <property type="molecule type" value="Genomic_DNA"/>
</dbReference>
<organism evidence="1 2">
    <name type="scientific">Nocardiopsis gilva YIM 90087</name>
    <dbReference type="NCBI Taxonomy" id="1235441"/>
    <lineage>
        <taxon>Bacteria</taxon>
        <taxon>Bacillati</taxon>
        <taxon>Actinomycetota</taxon>
        <taxon>Actinomycetes</taxon>
        <taxon>Streptosporangiales</taxon>
        <taxon>Nocardiopsidaceae</taxon>
        <taxon>Nocardiopsis</taxon>
    </lineage>
</organism>
<dbReference type="OrthoDB" id="3629220at2"/>
<dbReference type="AlphaFoldDB" id="A0A223S653"/>
<sequence length="162" mass="16772">MAATPINVSDKFIHPGITVVLFVPTIADPAAPTRVELDAGTDLTEEVIAAGGWQLNSNRVSYNPLGSKFTPNIAGRQSVDDSSLTLPQDLAGDDVRSVLPQGTTGYIVIMHGGDVAASPMDVWPVEVSSLGKPVLPEGSEIASIAVQFAIPSEPAESVAIPA</sequence>
<reference evidence="1 2" key="1">
    <citation type="submission" date="2017-08" db="EMBL/GenBank/DDBJ databases">
        <title>The complete genome sequence of Nocardiopsis gilva YIM 90087.</title>
        <authorList>
            <person name="Yin M."/>
            <person name="Tang S."/>
        </authorList>
    </citation>
    <scope>NUCLEOTIDE SEQUENCE [LARGE SCALE GENOMIC DNA]</scope>
    <source>
        <strain evidence="1 2">YIM 90087</strain>
    </source>
</reference>
<dbReference type="Proteomes" id="UP000215005">
    <property type="component" value="Chromosome"/>
</dbReference>
<gene>
    <name evidence="1" type="ORF">CDO52_12975</name>
</gene>
<dbReference type="RefSeq" id="WP_017616810.1">
    <property type="nucleotide sequence ID" value="NZ_ANBG01000025.1"/>
</dbReference>
<dbReference type="Pfam" id="PF25595">
    <property type="entry name" value="Phage_TTP_16"/>
    <property type="match status" value="1"/>
</dbReference>
<evidence type="ECO:0000313" key="1">
    <source>
        <dbReference type="EMBL" id="ASU83582.1"/>
    </source>
</evidence>
<dbReference type="InterPro" id="IPR058009">
    <property type="entry name" value="TTP_Phage_16"/>
</dbReference>
<accession>A0A223S653</accession>
<dbReference type="KEGG" id="ngv:CDO52_12975"/>
<keyword evidence="2" id="KW-1185">Reference proteome</keyword>
<evidence type="ECO:0000313" key="2">
    <source>
        <dbReference type="Proteomes" id="UP000215005"/>
    </source>
</evidence>